<protein>
    <submittedName>
        <fullName evidence="1">Uncharacterized protein</fullName>
    </submittedName>
</protein>
<dbReference type="KEGG" id="vg:64408828"/>
<name>A0A3S7HCK0_9CAUD</name>
<dbReference type="GeneID" id="64408828"/>
<dbReference type="RefSeq" id="YP_010052459.1">
    <property type="nucleotide sequence ID" value="NC_054458.1"/>
</dbReference>
<sequence length="80" mass="9224">MSRRPPLSYRLNLCASNLRALNGWEGPAPEPSQRWPERLAEPVYALDNTVASWWQSRHKLRNLPQLTDLVALARTIRSTE</sequence>
<dbReference type="EMBL" id="MG944227">
    <property type="protein sequence ID" value="AVO23693.1"/>
    <property type="molecule type" value="Genomic_DNA"/>
</dbReference>
<proteinExistence type="predicted"/>
<accession>A0A3S7HCK0</accession>
<dbReference type="Proteomes" id="UP000289438">
    <property type="component" value="Segment"/>
</dbReference>
<keyword evidence="2" id="KW-1185">Reference proteome</keyword>
<evidence type="ECO:0000313" key="1">
    <source>
        <dbReference type="EMBL" id="AVO23693.1"/>
    </source>
</evidence>
<evidence type="ECO:0000313" key="2">
    <source>
        <dbReference type="Proteomes" id="UP000289438"/>
    </source>
</evidence>
<organism evidence="1 2">
    <name type="scientific">Xanthomonas phage XPP1</name>
    <dbReference type="NCBI Taxonomy" id="2099853"/>
    <lineage>
        <taxon>Viruses</taxon>
        <taxon>Duplodnaviria</taxon>
        <taxon>Heunggongvirae</taxon>
        <taxon>Uroviricota</taxon>
        <taxon>Caudoviricetes</taxon>
        <taxon>Kantovirinae</taxon>
        <taxon>Tsukubavirus</taxon>
        <taxon>Tsukubavirus XPP1</taxon>
    </lineage>
</organism>
<reference evidence="1 2" key="1">
    <citation type="submission" date="2018-02" db="EMBL/GenBank/DDBJ databases">
        <title>Isolation, characterization and comparative genomics of Xanthomonas oryzae pv. oryzae bacteriophages.</title>
        <authorList>
            <person name="Varga I."/>
            <person name="Molnar J."/>
            <person name="Gazdag A."/>
            <person name="Szucs D."/>
            <person name="Doffkay Z."/>
            <person name="Valappil S.K."/>
            <person name="Papp S."/>
            <person name="Pinter R."/>
            <person name="Vera Cruz C.M."/>
            <person name="Ricardo O."/>
            <person name="Vizi T."/>
            <person name="Schneider G."/>
            <person name="Rakhely G."/>
            <person name="Kovacs T."/>
        </authorList>
    </citation>
    <scope>NUCLEOTIDE SEQUENCE [LARGE SCALE GENOMIC DNA]</scope>
</reference>